<dbReference type="AlphaFoldDB" id="A0A382CPY8"/>
<dbReference type="InterPro" id="IPR011006">
    <property type="entry name" value="CheY-like_superfamily"/>
</dbReference>
<organism evidence="4">
    <name type="scientific">marine metagenome</name>
    <dbReference type="NCBI Taxonomy" id="408172"/>
    <lineage>
        <taxon>unclassified sequences</taxon>
        <taxon>metagenomes</taxon>
        <taxon>ecological metagenomes</taxon>
    </lineage>
</organism>
<feature type="region of interest" description="Disordered" evidence="1">
    <location>
        <begin position="174"/>
        <end position="202"/>
    </location>
</feature>
<evidence type="ECO:0000256" key="2">
    <source>
        <dbReference type="SAM" id="Phobius"/>
    </source>
</evidence>
<keyword evidence="2" id="KW-1133">Transmembrane helix</keyword>
<keyword evidence="2" id="KW-0472">Membrane</keyword>
<dbReference type="SMART" id="SM00448">
    <property type="entry name" value="REC"/>
    <property type="match status" value="1"/>
</dbReference>
<feature type="transmembrane region" description="Helical" evidence="2">
    <location>
        <begin position="210"/>
        <end position="229"/>
    </location>
</feature>
<dbReference type="Pfam" id="PF00072">
    <property type="entry name" value="Response_reg"/>
    <property type="match status" value="1"/>
</dbReference>
<evidence type="ECO:0000259" key="3">
    <source>
        <dbReference type="PROSITE" id="PS50110"/>
    </source>
</evidence>
<dbReference type="Gene3D" id="3.40.50.2300">
    <property type="match status" value="1"/>
</dbReference>
<proteinExistence type="predicted"/>
<keyword evidence="2" id="KW-0812">Transmembrane</keyword>
<dbReference type="GO" id="GO:0000160">
    <property type="term" value="P:phosphorelay signal transduction system"/>
    <property type="evidence" value="ECO:0007669"/>
    <property type="project" value="InterPro"/>
</dbReference>
<dbReference type="PANTHER" id="PTHR43228">
    <property type="entry name" value="TWO-COMPONENT RESPONSE REGULATOR"/>
    <property type="match status" value="1"/>
</dbReference>
<gene>
    <name evidence="4" type="ORF">METZ01_LOCUS180197</name>
</gene>
<dbReference type="SUPFAM" id="SSF52172">
    <property type="entry name" value="CheY-like"/>
    <property type="match status" value="1"/>
</dbReference>
<reference evidence="4" key="1">
    <citation type="submission" date="2018-05" db="EMBL/GenBank/DDBJ databases">
        <authorList>
            <person name="Lanie J.A."/>
            <person name="Ng W.-L."/>
            <person name="Kazmierczak K.M."/>
            <person name="Andrzejewski T.M."/>
            <person name="Davidsen T.M."/>
            <person name="Wayne K.J."/>
            <person name="Tettelin H."/>
            <person name="Glass J.I."/>
            <person name="Rusch D."/>
            <person name="Podicherti R."/>
            <person name="Tsui H.-C.T."/>
            <person name="Winkler M.E."/>
        </authorList>
    </citation>
    <scope>NUCLEOTIDE SEQUENCE</scope>
</reference>
<feature type="domain" description="Response regulatory" evidence="3">
    <location>
        <begin position="28"/>
        <end position="143"/>
    </location>
</feature>
<dbReference type="PANTHER" id="PTHR43228:SF1">
    <property type="entry name" value="TWO-COMPONENT RESPONSE REGULATOR ARR22"/>
    <property type="match status" value="1"/>
</dbReference>
<sequence length="244" mass="26806">VIALQATASFLKRGPYVRLKMSSEEAPLALVVVGNPTTEGRIRSIMKHQGWRTEICSDGDKAVDEFVRLRPDMVILSLDLPSMDGHIAALEMRETDYSARIAIVTSRTRREKAEDAAYSAGAVGLLVTPLTQSVFDEQWDSMMGNIPEAPGLADLDEIYPEVEESEMPLLPPMPPEMPPMPEAVEMPSGETPESEPEEPPKKKRKWLRRIVLLAVISGGAAAGAHYAGLVDLSEYFAALEPYFP</sequence>
<dbReference type="PROSITE" id="PS50110">
    <property type="entry name" value="RESPONSE_REGULATORY"/>
    <property type="match status" value="1"/>
</dbReference>
<evidence type="ECO:0000313" key="4">
    <source>
        <dbReference type="EMBL" id="SVB27343.1"/>
    </source>
</evidence>
<dbReference type="InterPro" id="IPR001789">
    <property type="entry name" value="Sig_transdc_resp-reg_receiver"/>
</dbReference>
<accession>A0A382CPY8</accession>
<dbReference type="EMBL" id="UINC01035241">
    <property type="protein sequence ID" value="SVB27343.1"/>
    <property type="molecule type" value="Genomic_DNA"/>
</dbReference>
<evidence type="ECO:0000256" key="1">
    <source>
        <dbReference type="SAM" id="MobiDB-lite"/>
    </source>
</evidence>
<dbReference type="InterPro" id="IPR052048">
    <property type="entry name" value="ST_Response_Regulator"/>
</dbReference>
<dbReference type="CDD" id="cd00156">
    <property type="entry name" value="REC"/>
    <property type="match status" value="1"/>
</dbReference>
<feature type="non-terminal residue" evidence="4">
    <location>
        <position position="1"/>
    </location>
</feature>
<name>A0A382CPY8_9ZZZZ</name>
<protein>
    <recommendedName>
        <fullName evidence="3">Response regulatory domain-containing protein</fullName>
    </recommendedName>
</protein>